<dbReference type="EMBL" id="LWBO01000077">
    <property type="protein sequence ID" value="OQP40334.1"/>
    <property type="molecule type" value="Genomic_DNA"/>
</dbReference>
<organism evidence="1 2">
    <name type="scientific">Niastella koreensis</name>
    <dbReference type="NCBI Taxonomy" id="354356"/>
    <lineage>
        <taxon>Bacteria</taxon>
        <taxon>Pseudomonadati</taxon>
        <taxon>Bacteroidota</taxon>
        <taxon>Chitinophagia</taxon>
        <taxon>Chitinophagales</taxon>
        <taxon>Chitinophagaceae</taxon>
        <taxon>Niastella</taxon>
    </lineage>
</organism>
<comment type="caution">
    <text evidence="1">The sequence shown here is derived from an EMBL/GenBank/DDBJ whole genome shotgun (WGS) entry which is preliminary data.</text>
</comment>
<proteinExistence type="predicted"/>
<keyword evidence="2" id="KW-1185">Reference proteome</keyword>
<dbReference type="NCBIfam" id="TIGR03519">
    <property type="entry name" value="T9SS_PorP_fam"/>
    <property type="match status" value="1"/>
</dbReference>
<sequence>MNKKLIIQTVWCMVWLLLITVSRTVAQTDPHFTQQYTFPMYLNPALTGSVDGDYRASAIFRNQWGSVTNPYRTMGVSFDARTNKNVALGINLLNQSAGDGGFNYLTSSFSFAYTGVKFGPSLNHHIVMAMQGGIINRRVNKSKFKWGDQWEPITGYNPNRATTETFARTSSTVPDIGAGVLYFDGGADKKFNPFGGFSIYHLNKPKDPIISTTTNSELNTIPMRYSIHGGVSYNISDRTRIIPHVMYMRQGTASETMVGVYGQINVDAVTDFMVGGYYRGNDAVAPYVGIDYKNFVIGVSYDVNTSRLGSMTKNVNSFELSLSYIKRSGTKNVVDFIRCARL</sequence>
<dbReference type="InterPro" id="IPR019861">
    <property type="entry name" value="PorP/SprF_Bacteroidetes"/>
</dbReference>
<dbReference type="Proteomes" id="UP000192277">
    <property type="component" value="Unassembled WGS sequence"/>
</dbReference>
<evidence type="ECO:0000313" key="2">
    <source>
        <dbReference type="Proteomes" id="UP000192277"/>
    </source>
</evidence>
<gene>
    <name evidence="1" type="ORF">A4D02_15560</name>
</gene>
<dbReference type="RefSeq" id="WP_014217774.1">
    <property type="nucleotide sequence ID" value="NZ_LWBO01000077.1"/>
</dbReference>
<protein>
    <recommendedName>
        <fullName evidence="3">Type IX secretion system membrane protein PorP/SprF</fullName>
    </recommendedName>
</protein>
<evidence type="ECO:0008006" key="3">
    <source>
        <dbReference type="Google" id="ProtNLM"/>
    </source>
</evidence>
<accession>A0ABX3NN86</accession>
<reference evidence="1 2" key="1">
    <citation type="submission" date="2016-04" db="EMBL/GenBank/DDBJ databases">
        <authorList>
            <person name="Chen L."/>
            <person name="Zhuang W."/>
            <person name="Wang G."/>
        </authorList>
    </citation>
    <scope>NUCLEOTIDE SEQUENCE [LARGE SCALE GENOMIC DNA]</scope>
    <source>
        <strain evidence="2">GR20</strain>
    </source>
</reference>
<evidence type="ECO:0000313" key="1">
    <source>
        <dbReference type="EMBL" id="OQP40334.1"/>
    </source>
</evidence>
<name>A0ABX3NN86_9BACT</name>
<dbReference type="Pfam" id="PF11751">
    <property type="entry name" value="PorP_SprF"/>
    <property type="match status" value="1"/>
</dbReference>